<accession>A0AAN7M6P9</accession>
<evidence type="ECO:0000313" key="2">
    <source>
        <dbReference type="EMBL" id="KAK4791046.1"/>
    </source>
</evidence>
<name>A0AAN7M6P9_TRANT</name>
<dbReference type="AlphaFoldDB" id="A0AAN7M6P9"/>
<reference evidence="2 3" key="1">
    <citation type="journal article" date="2023" name="Hortic Res">
        <title>Pangenome of water caltrop reveals structural variations and asymmetric subgenome divergence after allopolyploidization.</title>
        <authorList>
            <person name="Zhang X."/>
            <person name="Chen Y."/>
            <person name="Wang L."/>
            <person name="Yuan Y."/>
            <person name="Fang M."/>
            <person name="Shi L."/>
            <person name="Lu R."/>
            <person name="Comes H.P."/>
            <person name="Ma Y."/>
            <person name="Chen Y."/>
            <person name="Huang G."/>
            <person name="Zhou Y."/>
            <person name="Zheng Z."/>
            <person name="Qiu Y."/>
        </authorList>
    </citation>
    <scope>NUCLEOTIDE SEQUENCE [LARGE SCALE GENOMIC DNA]</scope>
    <source>
        <strain evidence="2">F231</strain>
    </source>
</reference>
<dbReference type="EMBL" id="JAXQNO010000009">
    <property type="protein sequence ID" value="KAK4791046.1"/>
    <property type="molecule type" value="Genomic_DNA"/>
</dbReference>
<feature type="compositionally biased region" description="Basic and acidic residues" evidence="1">
    <location>
        <begin position="22"/>
        <end position="31"/>
    </location>
</feature>
<keyword evidence="3" id="KW-1185">Reference proteome</keyword>
<sequence length="86" mass="9585">MSLSGTRYSTTAKPQPLNSKLDLAESQERSGRLSATGEYARRTPGFDNWWVLGREYSWPKIRGGCGAHMRGRKTVEGIEWKSPSGP</sequence>
<feature type="compositionally biased region" description="Polar residues" evidence="1">
    <location>
        <begin position="1"/>
        <end position="18"/>
    </location>
</feature>
<organism evidence="2 3">
    <name type="scientific">Trapa natans</name>
    <name type="common">Water chestnut</name>
    <dbReference type="NCBI Taxonomy" id="22666"/>
    <lineage>
        <taxon>Eukaryota</taxon>
        <taxon>Viridiplantae</taxon>
        <taxon>Streptophyta</taxon>
        <taxon>Embryophyta</taxon>
        <taxon>Tracheophyta</taxon>
        <taxon>Spermatophyta</taxon>
        <taxon>Magnoliopsida</taxon>
        <taxon>eudicotyledons</taxon>
        <taxon>Gunneridae</taxon>
        <taxon>Pentapetalae</taxon>
        <taxon>rosids</taxon>
        <taxon>malvids</taxon>
        <taxon>Myrtales</taxon>
        <taxon>Lythraceae</taxon>
        <taxon>Trapa</taxon>
    </lineage>
</organism>
<gene>
    <name evidence="2" type="ORF">SAY86_031459</name>
</gene>
<evidence type="ECO:0000256" key="1">
    <source>
        <dbReference type="SAM" id="MobiDB-lite"/>
    </source>
</evidence>
<dbReference type="Proteomes" id="UP001346149">
    <property type="component" value="Unassembled WGS sequence"/>
</dbReference>
<proteinExistence type="predicted"/>
<feature type="region of interest" description="Disordered" evidence="1">
    <location>
        <begin position="1"/>
        <end position="38"/>
    </location>
</feature>
<protein>
    <submittedName>
        <fullName evidence="2">Uncharacterized protein</fullName>
    </submittedName>
</protein>
<comment type="caution">
    <text evidence="2">The sequence shown here is derived from an EMBL/GenBank/DDBJ whole genome shotgun (WGS) entry which is preliminary data.</text>
</comment>
<evidence type="ECO:0000313" key="3">
    <source>
        <dbReference type="Proteomes" id="UP001346149"/>
    </source>
</evidence>